<organism evidence="3 4">
    <name type="scientific">Tritonibacter litoralis</name>
    <dbReference type="NCBI Taxonomy" id="2662264"/>
    <lineage>
        <taxon>Bacteria</taxon>
        <taxon>Pseudomonadati</taxon>
        <taxon>Pseudomonadota</taxon>
        <taxon>Alphaproteobacteria</taxon>
        <taxon>Rhodobacterales</taxon>
        <taxon>Paracoccaceae</taxon>
        <taxon>Tritonibacter</taxon>
    </lineage>
</organism>
<dbReference type="GO" id="GO:0003677">
    <property type="term" value="F:DNA binding"/>
    <property type="evidence" value="ECO:0007669"/>
    <property type="project" value="InterPro"/>
</dbReference>
<keyword evidence="4" id="KW-1185">Reference proteome</keyword>
<dbReference type="NCBIfam" id="NF033580">
    <property type="entry name" value="transpos_IS5_3"/>
    <property type="match status" value="1"/>
</dbReference>
<feature type="domain" description="Insertion element IS402-like" evidence="2">
    <location>
        <begin position="10"/>
        <end position="82"/>
    </location>
</feature>
<evidence type="ECO:0000259" key="2">
    <source>
        <dbReference type="Pfam" id="PF13340"/>
    </source>
</evidence>
<comment type="caution">
    <text evidence="3">The sequence shown here is derived from an EMBL/GenBank/DDBJ whole genome shotgun (WGS) entry which is preliminary data.</text>
</comment>
<dbReference type="Pfam" id="PF13340">
    <property type="entry name" value="DUF4096"/>
    <property type="match status" value="1"/>
</dbReference>
<dbReference type="AlphaFoldDB" id="A0A843YJA3"/>
<dbReference type="InterPro" id="IPR002559">
    <property type="entry name" value="Transposase_11"/>
</dbReference>
<dbReference type="PANTHER" id="PTHR30007">
    <property type="entry name" value="PHP DOMAIN PROTEIN"/>
    <property type="match status" value="1"/>
</dbReference>
<dbReference type="Pfam" id="PF01609">
    <property type="entry name" value="DDE_Tnp_1"/>
    <property type="match status" value="1"/>
</dbReference>
<protein>
    <submittedName>
        <fullName evidence="3">IS5 family transposase</fullName>
    </submittedName>
</protein>
<feature type="domain" description="Transposase IS4-like" evidence="1">
    <location>
        <begin position="107"/>
        <end position="250"/>
    </location>
</feature>
<dbReference type="PANTHER" id="PTHR30007:SF1">
    <property type="entry name" value="BLR1914 PROTEIN"/>
    <property type="match status" value="1"/>
</dbReference>
<dbReference type="InterPro" id="IPR025161">
    <property type="entry name" value="IS402-like_dom"/>
</dbReference>
<accession>A0A843YJA3</accession>
<evidence type="ECO:0000259" key="1">
    <source>
        <dbReference type="Pfam" id="PF01609"/>
    </source>
</evidence>
<sequence length="273" mass="31084">METSLPRDLMSDDEWSLFEHFILAIRAPNGRKPANHRLVLDGIFWIARTGSPWRDLPEDFGKWSSVYRQFRRWTLAGLWEDILEALNQSGTVPDALQMIPLGGKAACRAADSTVIRAHHQAAGGKRGTPRQGFGRSRGGFTTKIHLRVNAHGLPMRTDITPGQTSDYLGFDLVMDDNLPEPGVLLADRGYDADRIRKTMGERDILTQIPMRKTRKMRVGVDHGLYRLRNLVERCFNKLKNARRVATRYDKTAESYLGFVDVTSIRLWVRHLST</sequence>
<dbReference type="GO" id="GO:0006313">
    <property type="term" value="P:DNA transposition"/>
    <property type="evidence" value="ECO:0007669"/>
    <property type="project" value="InterPro"/>
</dbReference>
<dbReference type="GO" id="GO:0004803">
    <property type="term" value="F:transposase activity"/>
    <property type="evidence" value="ECO:0007669"/>
    <property type="project" value="InterPro"/>
</dbReference>
<name>A0A843YJA3_9RHOB</name>
<gene>
    <name evidence="3" type="ORF">GFB49_20865</name>
</gene>
<proteinExistence type="predicted"/>
<dbReference type="EMBL" id="WIBF01000048">
    <property type="protein sequence ID" value="MQQ10901.1"/>
    <property type="molecule type" value="Genomic_DNA"/>
</dbReference>
<evidence type="ECO:0000313" key="4">
    <source>
        <dbReference type="Proteomes" id="UP000444174"/>
    </source>
</evidence>
<dbReference type="Proteomes" id="UP000444174">
    <property type="component" value="Unassembled WGS sequence"/>
</dbReference>
<reference evidence="3 4" key="1">
    <citation type="submission" date="2019-10" db="EMBL/GenBank/DDBJ databases">
        <title>Epibacterium sp. nov., isolated from seawater.</title>
        <authorList>
            <person name="Zhang X."/>
            <person name="Li N."/>
        </authorList>
    </citation>
    <scope>NUCLEOTIDE SEQUENCE [LARGE SCALE GENOMIC DNA]</scope>
    <source>
        <strain evidence="3 4">SM1979</strain>
    </source>
</reference>
<evidence type="ECO:0000313" key="3">
    <source>
        <dbReference type="EMBL" id="MQQ10901.1"/>
    </source>
</evidence>